<evidence type="ECO:0000256" key="1">
    <source>
        <dbReference type="SAM" id="MobiDB-lite"/>
    </source>
</evidence>
<evidence type="ECO:0000313" key="2">
    <source>
        <dbReference type="EMBL" id="KAL0151361.1"/>
    </source>
</evidence>
<dbReference type="PANTHER" id="PTHR33066:SF2">
    <property type="entry name" value="FILAGGRIN-2-LIKE"/>
    <property type="match status" value="1"/>
</dbReference>
<organism evidence="2 3">
    <name type="scientific">Cirrhinus mrigala</name>
    <name type="common">Mrigala</name>
    <dbReference type="NCBI Taxonomy" id="683832"/>
    <lineage>
        <taxon>Eukaryota</taxon>
        <taxon>Metazoa</taxon>
        <taxon>Chordata</taxon>
        <taxon>Craniata</taxon>
        <taxon>Vertebrata</taxon>
        <taxon>Euteleostomi</taxon>
        <taxon>Actinopterygii</taxon>
        <taxon>Neopterygii</taxon>
        <taxon>Teleostei</taxon>
        <taxon>Ostariophysi</taxon>
        <taxon>Cypriniformes</taxon>
        <taxon>Cyprinidae</taxon>
        <taxon>Labeoninae</taxon>
        <taxon>Labeonini</taxon>
        <taxon>Cirrhinus</taxon>
    </lineage>
</organism>
<evidence type="ECO:0000313" key="3">
    <source>
        <dbReference type="Proteomes" id="UP001529510"/>
    </source>
</evidence>
<name>A0ABD0MQX9_CIRMR</name>
<dbReference type="AlphaFoldDB" id="A0ABD0MQX9"/>
<accession>A0ABD0MQX9</accession>
<feature type="compositionally biased region" description="Polar residues" evidence="1">
    <location>
        <begin position="450"/>
        <end position="460"/>
    </location>
</feature>
<gene>
    <name evidence="2" type="ORF">M9458_053355</name>
</gene>
<feature type="region of interest" description="Disordered" evidence="1">
    <location>
        <begin position="485"/>
        <end position="505"/>
    </location>
</feature>
<feature type="region of interest" description="Disordered" evidence="1">
    <location>
        <begin position="439"/>
        <end position="464"/>
    </location>
</feature>
<keyword evidence="3" id="KW-1185">Reference proteome</keyword>
<reference evidence="2 3" key="1">
    <citation type="submission" date="2024-05" db="EMBL/GenBank/DDBJ databases">
        <title>Genome sequencing and assembly of Indian major carp, Cirrhinus mrigala (Hamilton, 1822).</title>
        <authorList>
            <person name="Mohindra V."/>
            <person name="Chowdhury L.M."/>
            <person name="Lal K."/>
            <person name="Jena J.K."/>
        </authorList>
    </citation>
    <scope>NUCLEOTIDE SEQUENCE [LARGE SCALE GENOMIC DNA]</scope>
    <source>
        <strain evidence="2">CM1030</strain>
        <tissue evidence="2">Blood</tissue>
    </source>
</reference>
<dbReference type="Proteomes" id="UP001529510">
    <property type="component" value="Unassembled WGS sequence"/>
</dbReference>
<proteinExistence type="predicted"/>
<dbReference type="PANTHER" id="PTHR33066">
    <property type="entry name" value="INTEGRASE_SAM-LIKE_N DOMAIN-CONTAINING PROTEIN"/>
    <property type="match status" value="1"/>
</dbReference>
<sequence length="650" mass="70192">MAILQIYQAKVLKDLHKGVPNPELLQELRSVTDYALRATKVTAQVLGRAMSTMVVQERHLWLNLAEMRDAEKVRFLDTPISQVGLFGETMEEFARQFSTIKKQTEAIKHILPCKFVQGDPLVGSHLTNSPSRTASGPRGFLPPATGHFALSSHSSPTPVRGENAVVLRVEIAVLLVKDVIETVPSAEMKKGFLQPLLHCTQEGSGLSVQGSSLRPLPVTPHLYVGCGGCPCPSQGSGHSHSQLSRRLADSSSLARFGLRSRRCGSQPPGLFGTSDQLGKEQTLPNAEYLFSRCRTGLSQYDCMSFPRPCTVSAEVRESTQTQNNGPPEILSEAPGAHGILSRGHTAGPDAHETATALTSYPSPKMGIGPRHIPCEHHTVVSQNLQLLGRHFVPTMLPRQAGAPCAMGMQPQGSGQALGCFGISIAWSCRQCFGPEEVPTLDSGKPHCTDPVQSQEGQRTGSSGGPILAQQNLVLGPCAPIINSSLAHSSEEGPPLSGEGHNLAPVPRSLEPPPMVPGRDQEDFRDLPPSVPFRRSEQLFVCFGGQQKGKAVSKQRISHWLVDAIRMLTLPAGRDWFGVELAIALPLMVITLLQFRQDVISVVSFPSGESHCPSVLKTLSRSTEERPGCTTLPVTGQFLEGHEERPLVSYT</sequence>
<protein>
    <submittedName>
        <fullName evidence="2">Uncharacterized protein</fullName>
    </submittedName>
</protein>
<dbReference type="EMBL" id="JAMKFB020000248">
    <property type="protein sequence ID" value="KAL0151361.1"/>
    <property type="molecule type" value="Genomic_DNA"/>
</dbReference>
<comment type="caution">
    <text evidence="2">The sequence shown here is derived from an EMBL/GenBank/DDBJ whole genome shotgun (WGS) entry which is preliminary data.</text>
</comment>